<sequence>MRRTLVVSDIHGCIKPFNRLLEQEGYNPAEDQLILLGDYVDRGPQSKEVVERVIELVREQGAIALRGNHDHRFAQLIRTNLPDTKARFLKYGGVATLSSYVKASKPPKPLTTSNAKIQYIRKHYASHIEFLEQLPLYHEDEQHIYVHAGINPKYARWQDQPEHDFMYIRDEFHYSKLETEKTVVFGHTKTSKLHASSNIWFGEGKIGIDGGCAYGKQLNMLIYEEGTYRAAYVLG</sequence>
<dbReference type="InterPro" id="IPR006186">
    <property type="entry name" value="Ser/Thr-sp_prot-phosphatase"/>
</dbReference>
<dbReference type="PANTHER" id="PTHR42850:SF4">
    <property type="entry name" value="ZINC-DEPENDENT ENDOPOLYPHOSPHATASE"/>
    <property type="match status" value="1"/>
</dbReference>
<dbReference type="InterPro" id="IPR050126">
    <property type="entry name" value="Ap4A_hydrolase"/>
</dbReference>
<gene>
    <name evidence="2" type="ORF">SAMN06295960_1063</name>
</gene>
<dbReference type="STRING" id="1852522.SAMN06295960_1063"/>
<organism evidence="2 3">
    <name type="scientific">Paenibacillus aquistagni</name>
    <dbReference type="NCBI Taxonomy" id="1852522"/>
    <lineage>
        <taxon>Bacteria</taxon>
        <taxon>Bacillati</taxon>
        <taxon>Bacillota</taxon>
        <taxon>Bacilli</taxon>
        <taxon>Bacillales</taxon>
        <taxon>Paenibacillaceae</taxon>
        <taxon>Paenibacillus</taxon>
    </lineage>
</organism>
<dbReference type="GO" id="GO:0008803">
    <property type="term" value="F:bis(5'-nucleosyl)-tetraphosphatase (symmetrical) activity"/>
    <property type="evidence" value="ECO:0007669"/>
    <property type="project" value="TreeGrafter"/>
</dbReference>
<name>A0A1X7J0L7_9BACL</name>
<protein>
    <submittedName>
        <fullName evidence="2">Serine/threonine protein phosphatase 1</fullName>
    </submittedName>
</protein>
<proteinExistence type="predicted"/>
<dbReference type="GO" id="GO:0110154">
    <property type="term" value="P:RNA decapping"/>
    <property type="evidence" value="ECO:0007669"/>
    <property type="project" value="TreeGrafter"/>
</dbReference>
<evidence type="ECO:0000259" key="1">
    <source>
        <dbReference type="Pfam" id="PF00149"/>
    </source>
</evidence>
<dbReference type="Pfam" id="PF00149">
    <property type="entry name" value="Metallophos"/>
    <property type="match status" value="1"/>
</dbReference>
<reference evidence="2 3" key="1">
    <citation type="submission" date="2017-04" db="EMBL/GenBank/DDBJ databases">
        <authorList>
            <person name="Afonso C.L."/>
            <person name="Miller P.J."/>
            <person name="Scott M.A."/>
            <person name="Spackman E."/>
            <person name="Goraichik I."/>
            <person name="Dimitrov K.M."/>
            <person name="Suarez D.L."/>
            <person name="Swayne D.E."/>
        </authorList>
    </citation>
    <scope>NUCLEOTIDE SEQUENCE [LARGE SCALE GENOMIC DNA]</scope>
    <source>
        <strain evidence="2 3">11</strain>
    </source>
</reference>
<dbReference type="OrthoDB" id="384253at2"/>
<dbReference type="InterPro" id="IPR029052">
    <property type="entry name" value="Metallo-depent_PP-like"/>
</dbReference>
<evidence type="ECO:0000313" key="3">
    <source>
        <dbReference type="Proteomes" id="UP000193834"/>
    </source>
</evidence>
<dbReference type="CDD" id="cd00144">
    <property type="entry name" value="MPP_PPP_family"/>
    <property type="match status" value="1"/>
</dbReference>
<accession>A0A1X7J0L7</accession>
<feature type="domain" description="Calcineurin-like phosphoesterase" evidence="1">
    <location>
        <begin position="3"/>
        <end position="188"/>
    </location>
</feature>
<dbReference type="InterPro" id="IPR004843">
    <property type="entry name" value="Calcineurin-like_PHP"/>
</dbReference>
<dbReference type="AlphaFoldDB" id="A0A1X7J0L7"/>
<dbReference type="SUPFAM" id="SSF56300">
    <property type="entry name" value="Metallo-dependent phosphatases"/>
    <property type="match status" value="1"/>
</dbReference>
<evidence type="ECO:0000313" key="2">
    <source>
        <dbReference type="EMBL" id="SMG20849.1"/>
    </source>
</evidence>
<dbReference type="EMBL" id="FXAZ01000001">
    <property type="protein sequence ID" value="SMG20849.1"/>
    <property type="molecule type" value="Genomic_DNA"/>
</dbReference>
<dbReference type="Proteomes" id="UP000193834">
    <property type="component" value="Unassembled WGS sequence"/>
</dbReference>
<dbReference type="Gene3D" id="3.60.21.10">
    <property type="match status" value="1"/>
</dbReference>
<dbReference type="PRINTS" id="PR00114">
    <property type="entry name" value="STPHPHTASE"/>
</dbReference>
<dbReference type="GO" id="GO:0016791">
    <property type="term" value="F:phosphatase activity"/>
    <property type="evidence" value="ECO:0007669"/>
    <property type="project" value="TreeGrafter"/>
</dbReference>
<dbReference type="GO" id="GO:0005737">
    <property type="term" value="C:cytoplasm"/>
    <property type="evidence" value="ECO:0007669"/>
    <property type="project" value="TreeGrafter"/>
</dbReference>
<keyword evidence="3" id="KW-1185">Reference proteome</keyword>
<dbReference type="PANTHER" id="PTHR42850">
    <property type="entry name" value="METALLOPHOSPHOESTERASE"/>
    <property type="match status" value="1"/>
</dbReference>
<dbReference type="RefSeq" id="WP_085493251.1">
    <property type="nucleotide sequence ID" value="NZ_FXAZ01000001.1"/>
</dbReference>